<name>A0A2Z7CTR5_9LAMI</name>
<gene>
    <name evidence="1" type="ORF">F511_15764</name>
</gene>
<protein>
    <submittedName>
        <fullName evidence="1">Glutathione gamma-glutamylcysteinyltransferase 1-like</fullName>
    </submittedName>
</protein>
<keyword evidence="2" id="KW-1185">Reference proteome</keyword>
<sequence>MMVSGPQLFRCQRLSTVLCRQVRFDDFRCDQDLRSVSGICSKSGHQCYVVLISKSDVVLVSETHVSLEIRSELALADADTGYCCNRRSEVITANRNELINRIITCTIQNLVSLEARHALS</sequence>
<dbReference type="AlphaFoldDB" id="A0A2Z7CTR5"/>
<reference evidence="1 2" key="1">
    <citation type="journal article" date="2015" name="Proc. Natl. Acad. Sci. U.S.A.">
        <title>The resurrection genome of Boea hygrometrica: A blueprint for survival of dehydration.</title>
        <authorList>
            <person name="Xiao L."/>
            <person name="Yang G."/>
            <person name="Zhang L."/>
            <person name="Yang X."/>
            <person name="Zhao S."/>
            <person name="Ji Z."/>
            <person name="Zhou Q."/>
            <person name="Hu M."/>
            <person name="Wang Y."/>
            <person name="Chen M."/>
            <person name="Xu Y."/>
            <person name="Jin H."/>
            <person name="Xiao X."/>
            <person name="Hu G."/>
            <person name="Bao F."/>
            <person name="Hu Y."/>
            <person name="Wan P."/>
            <person name="Li L."/>
            <person name="Deng X."/>
            <person name="Kuang T."/>
            <person name="Xiang C."/>
            <person name="Zhu J.K."/>
            <person name="Oliver M.J."/>
            <person name="He Y."/>
        </authorList>
    </citation>
    <scope>NUCLEOTIDE SEQUENCE [LARGE SCALE GENOMIC DNA]</scope>
    <source>
        <strain evidence="2">cv. XS01</strain>
    </source>
</reference>
<dbReference type="Proteomes" id="UP000250235">
    <property type="component" value="Unassembled WGS sequence"/>
</dbReference>
<keyword evidence="1" id="KW-0808">Transferase</keyword>
<evidence type="ECO:0000313" key="2">
    <source>
        <dbReference type="Proteomes" id="UP000250235"/>
    </source>
</evidence>
<organism evidence="1 2">
    <name type="scientific">Dorcoceras hygrometricum</name>
    <dbReference type="NCBI Taxonomy" id="472368"/>
    <lineage>
        <taxon>Eukaryota</taxon>
        <taxon>Viridiplantae</taxon>
        <taxon>Streptophyta</taxon>
        <taxon>Embryophyta</taxon>
        <taxon>Tracheophyta</taxon>
        <taxon>Spermatophyta</taxon>
        <taxon>Magnoliopsida</taxon>
        <taxon>eudicotyledons</taxon>
        <taxon>Gunneridae</taxon>
        <taxon>Pentapetalae</taxon>
        <taxon>asterids</taxon>
        <taxon>lamiids</taxon>
        <taxon>Lamiales</taxon>
        <taxon>Gesneriaceae</taxon>
        <taxon>Didymocarpoideae</taxon>
        <taxon>Trichosporeae</taxon>
        <taxon>Loxocarpinae</taxon>
        <taxon>Dorcoceras</taxon>
    </lineage>
</organism>
<dbReference type="GO" id="GO:0016740">
    <property type="term" value="F:transferase activity"/>
    <property type="evidence" value="ECO:0007669"/>
    <property type="project" value="UniProtKB-KW"/>
</dbReference>
<proteinExistence type="predicted"/>
<dbReference type="EMBL" id="KQ994491">
    <property type="protein sequence ID" value="KZV48109.1"/>
    <property type="molecule type" value="Genomic_DNA"/>
</dbReference>
<evidence type="ECO:0000313" key="1">
    <source>
        <dbReference type="EMBL" id="KZV48109.1"/>
    </source>
</evidence>
<accession>A0A2Z7CTR5</accession>